<keyword evidence="2" id="KW-1185">Reference proteome</keyword>
<sequence length="146" mass="15761">MIAYSIEQLLPHAGKMMLLDHVLTYDDESMSAQVTVRGDGLFGDNTGVPAWLGIEYMAQTVAAHGGLMCRLAGKPLNPGFLLGTRRYHCNVSRLNAGAVLVVTVKRLIQDQGLGVFDCRVTGDGVEISAKLSVYQPDTAINRVITN</sequence>
<dbReference type="OrthoDB" id="9800188at2"/>
<proteinExistence type="predicted"/>
<dbReference type="KEGG" id="mbur:EQU24_01705"/>
<protein>
    <submittedName>
        <fullName evidence="1">3-hydroxylacyl-ACP dehydratase</fullName>
    </submittedName>
</protein>
<accession>A0A4P9ULT7</accession>
<dbReference type="Proteomes" id="UP000305881">
    <property type="component" value="Chromosome"/>
</dbReference>
<dbReference type="STRING" id="675511.GCA_000341735_02661"/>
<dbReference type="InterPro" id="IPR016776">
    <property type="entry name" value="ApeP-like_dehydratase"/>
</dbReference>
<dbReference type="PIRSF" id="PIRSF020565">
    <property type="entry name" value="3Ho_Ac_ACP_DH_prd"/>
    <property type="match status" value="1"/>
</dbReference>
<gene>
    <name evidence="1" type="ORF">EQU24_01705</name>
</gene>
<dbReference type="Pfam" id="PF22817">
    <property type="entry name" value="ApeP-like"/>
    <property type="match status" value="1"/>
</dbReference>
<evidence type="ECO:0000313" key="1">
    <source>
        <dbReference type="EMBL" id="QCW81111.1"/>
    </source>
</evidence>
<dbReference type="EMBL" id="CP035467">
    <property type="protein sequence ID" value="QCW81111.1"/>
    <property type="molecule type" value="Genomic_DNA"/>
</dbReference>
<name>A0A4P9ULT7_METBY</name>
<reference evidence="2" key="1">
    <citation type="journal article" date="2019" name="J. Bacteriol.">
        <title>A Mutagenic Screen Identifies a TonB-Dependent Receptor Required for the Lanthanide Metal Switch in the Type I Methanotroph 'Methylotuvimicrobium buryatense' 5GB1C.</title>
        <authorList>
            <person name="Groom J.D."/>
            <person name="Ford S.M."/>
            <person name="Pesesky M.W."/>
            <person name="Lidstrom M.E."/>
        </authorList>
    </citation>
    <scope>NUCLEOTIDE SEQUENCE [LARGE SCALE GENOMIC DNA]</scope>
    <source>
        <strain evidence="2">5GB1C</strain>
    </source>
</reference>
<organism evidence="1 2">
    <name type="scientific">Methylotuvimicrobium buryatense</name>
    <name type="common">Methylomicrobium buryatense</name>
    <dbReference type="NCBI Taxonomy" id="95641"/>
    <lineage>
        <taxon>Bacteria</taxon>
        <taxon>Pseudomonadati</taxon>
        <taxon>Pseudomonadota</taxon>
        <taxon>Gammaproteobacteria</taxon>
        <taxon>Methylococcales</taxon>
        <taxon>Methylococcaceae</taxon>
        <taxon>Methylotuvimicrobium</taxon>
    </lineage>
</organism>
<dbReference type="InterPro" id="IPR029069">
    <property type="entry name" value="HotDog_dom_sf"/>
</dbReference>
<dbReference type="Gene3D" id="3.10.129.10">
    <property type="entry name" value="Hotdog Thioesterase"/>
    <property type="match status" value="1"/>
</dbReference>
<dbReference type="RefSeq" id="WP_017841166.1">
    <property type="nucleotide sequence ID" value="NZ_CP035467.1"/>
</dbReference>
<dbReference type="SUPFAM" id="SSF54637">
    <property type="entry name" value="Thioesterase/thiol ester dehydrase-isomerase"/>
    <property type="match status" value="1"/>
</dbReference>
<dbReference type="AlphaFoldDB" id="A0A4P9ULT7"/>
<dbReference type="CDD" id="cd01289">
    <property type="entry name" value="FabA_like"/>
    <property type="match status" value="1"/>
</dbReference>
<evidence type="ECO:0000313" key="2">
    <source>
        <dbReference type="Proteomes" id="UP000305881"/>
    </source>
</evidence>